<evidence type="ECO:0008006" key="11">
    <source>
        <dbReference type="Google" id="ProtNLM"/>
    </source>
</evidence>
<dbReference type="InterPro" id="IPR027417">
    <property type="entry name" value="P-loop_NTPase"/>
</dbReference>
<comment type="caution">
    <text evidence="9">The sequence shown here is derived from an EMBL/GenBank/DDBJ whole genome shotgun (WGS) entry which is preliminary data.</text>
</comment>
<gene>
    <name evidence="9" type="ORF">Gogos_020719</name>
</gene>
<dbReference type="Pfam" id="PF00005">
    <property type="entry name" value="ABC_tran"/>
    <property type="match status" value="1"/>
</dbReference>
<evidence type="ECO:0000313" key="10">
    <source>
        <dbReference type="Proteomes" id="UP000593579"/>
    </source>
</evidence>
<dbReference type="Proteomes" id="UP000593579">
    <property type="component" value="Unassembled WGS sequence"/>
</dbReference>
<evidence type="ECO:0000259" key="7">
    <source>
        <dbReference type="Pfam" id="PF00005"/>
    </source>
</evidence>
<evidence type="ECO:0000256" key="5">
    <source>
        <dbReference type="ARBA" id="ARBA00023136"/>
    </source>
</evidence>
<keyword evidence="5 6" id="KW-0472">Membrane</keyword>
<keyword evidence="3 6" id="KW-0812">Transmembrane</keyword>
<dbReference type="AlphaFoldDB" id="A0A7J9D7S4"/>
<accession>A0A7J9D7S4</accession>
<reference evidence="9 10" key="1">
    <citation type="journal article" date="2019" name="Genome Biol. Evol.">
        <title>Insights into the evolution of the New World diploid cottons (Gossypium, subgenus Houzingenia) based on genome sequencing.</title>
        <authorList>
            <person name="Grover C.E."/>
            <person name="Arick M.A. 2nd"/>
            <person name="Thrash A."/>
            <person name="Conover J.L."/>
            <person name="Sanders W.S."/>
            <person name="Peterson D.G."/>
            <person name="Frelichowski J.E."/>
            <person name="Scheffler J.A."/>
            <person name="Scheffler B.E."/>
            <person name="Wendel J.F."/>
        </authorList>
    </citation>
    <scope>NUCLEOTIDE SEQUENCE [LARGE SCALE GENOMIC DNA]</scope>
    <source>
        <strain evidence="9">5</strain>
        <tissue evidence="9">Leaf</tissue>
    </source>
</reference>
<name>A0A7J9D7S4_GOSGO</name>
<evidence type="ECO:0000256" key="1">
    <source>
        <dbReference type="ARBA" id="ARBA00004141"/>
    </source>
</evidence>
<evidence type="ECO:0000256" key="6">
    <source>
        <dbReference type="SAM" id="Phobius"/>
    </source>
</evidence>
<evidence type="ECO:0000256" key="2">
    <source>
        <dbReference type="ARBA" id="ARBA00022448"/>
    </source>
</evidence>
<comment type="subcellular location">
    <subcellularLocation>
        <location evidence="1">Membrane</location>
        <topology evidence="1">Multi-pass membrane protein</topology>
    </subcellularLocation>
</comment>
<keyword evidence="2" id="KW-0813">Transport</keyword>
<feature type="transmembrane region" description="Helical" evidence="6">
    <location>
        <begin position="284"/>
        <end position="305"/>
    </location>
</feature>
<evidence type="ECO:0000313" key="9">
    <source>
        <dbReference type="EMBL" id="MBA0756515.1"/>
    </source>
</evidence>
<feature type="domain" description="ABC transporter" evidence="7">
    <location>
        <begin position="39"/>
        <end position="159"/>
    </location>
</feature>
<dbReference type="Gene3D" id="3.40.50.300">
    <property type="entry name" value="P-loop containing nucleotide triphosphate hydrolases"/>
    <property type="match status" value="1"/>
</dbReference>
<dbReference type="Pfam" id="PF01061">
    <property type="entry name" value="ABC2_membrane"/>
    <property type="match status" value="1"/>
</dbReference>
<feature type="non-terminal residue" evidence="9">
    <location>
        <position position="311"/>
    </location>
</feature>
<dbReference type="PANTHER" id="PTHR19241">
    <property type="entry name" value="ATP-BINDING CASSETTE TRANSPORTER"/>
    <property type="match status" value="1"/>
</dbReference>
<dbReference type="InterPro" id="IPR013525">
    <property type="entry name" value="ABC2_TM"/>
</dbReference>
<dbReference type="GO" id="GO:0005524">
    <property type="term" value="F:ATP binding"/>
    <property type="evidence" value="ECO:0007669"/>
    <property type="project" value="InterPro"/>
</dbReference>
<organism evidence="9 10">
    <name type="scientific">Gossypium gossypioides</name>
    <name type="common">Mexican cotton</name>
    <name type="synonym">Selera gossypioides</name>
    <dbReference type="NCBI Taxonomy" id="34282"/>
    <lineage>
        <taxon>Eukaryota</taxon>
        <taxon>Viridiplantae</taxon>
        <taxon>Streptophyta</taxon>
        <taxon>Embryophyta</taxon>
        <taxon>Tracheophyta</taxon>
        <taxon>Spermatophyta</taxon>
        <taxon>Magnoliopsida</taxon>
        <taxon>eudicotyledons</taxon>
        <taxon>Gunneridae</taxon>
        <taxon>Pentapetalae</taxon>
        <taxon>rosids</taxon>
        <taxon>malvids</taxon>
        <taxon>Malvales</taxon>
        <taxon>Malvaceae</taxon>
        <taxon>Malvoideae</taxon>
        <taxon>Gossypium</taxon>
    </lineage>
</organism>
<dbReference type="GO" id="GO:0016887">
    <property type="term" value="F:ATP hydrolysis activity"/>
    <property type="evidence" value="ECO:0007669"/>
    <property type="project" value="InterPro"/>
</dbReference>
<dbReference type="EMBL" id="JABEZY010274858">
    <property type="protein sequence ID" value="MBA0756515.1"/>
    <property type="molecule type" value="Genomic_DNA"/>
</dbReference>
<dbReference type="SUPFAM" id="SSF52540">
    <property type="entry name" value="P-loop containing nucleoside triphosphate hydrolases"/>
    <property type="match status" value="1"/>
</dbReference>
<evidence type="ECO:0000256" key="4">
    <source>
        <dbReference type="ARBA" id="ARBA00022989"/>
    </source>
</evidence>
<proteinExistence type="predicted"/>
<protein>
    <recommendedName>
        <fullName evidence="11">ABC transporter domain-containing protein</fullName>
    </recommendedName>
</protein>
<evidence type="ECO:0000259" key="8">
    <source>
        <dbReference type="Pfam" id="PF01061"/>
    </source>
</evidence>
<sequence length="311" mass="35629">PKLNTFELLTLSFDNVQYFVDAPKLNQPYDLNSYLPRVLTALMGASGAGKTTLLDVLSGRKTGGYIKGDIMVEGYPKVQQTYVKVSGYCEQTDVHSPLLTLWESVMFSAWLRLPEDILSDKRSGFVAEVLQMIELDEIKDALVGVTSVSGLSVEQRKRLFMDDPTFDLDARTTTIVMRVVRSIASTRRTIVCTIHQPSIDIFEAFDEIILMKRKREKIYSGELGQCSSKLIEYFEEKQRTVKELRVPKQGSKELCFTTRFPQNGWEQFKTCLWKQHLSYWRNPAYSLGHMVFAIISSLFYGMLLWNKGQKL</sequence>
<evidence type="ECO:0000256" key="3">
    <source>
        <dbReference type="ARBA" id="ARBA00022692"/>
    </source>
</evidence>
<feature type="domain" description="ABC-2 type transporter transmembrane" evidence="8">
    <location>
        <begin position="266"/>
        <end position="306"/>
    </location>
</feature>
<dbReference type="OrthoDB" id="66620at2759"/>
<dbReference type="GO" id="GO:0140359">
    <property type="term" value="F:ABC-type transporter activity"/>
    <property type="evidence" value="ECO:0007669"/>
    <property type="project" value="InterPro"/>
</dbReference>
<dbReference type="GO" id="GO:0005886">
    <property type="term" value="C:plasma membrane"/>
    <property type="evidence" value="ECO:0007669"/>
    <property type="project" value="UniProtKB-ARBA"/>
</dbReference>
<keyword evidence="4 6" id="KW-1133">Transmembrane helix</keyword>
<keyword evidence="10" id="KW-1185">Reference proteome</keyword>
<dbReference type="InterPro" id="IPR003439">
    <property type="entry name" value="ABC_transporter-like_ATP-bd"/>
</dbReference>